<dbReference type="PRINTS" id="PR01166">
    <property type="entry name" value="CYCOXIDASEII"/>
</dbReference>
<proteinExistence type="predicted"/>
<dbReference type="SUPFAM" id="SSF49503">
    <property type="entry name" value="Cupredoxins"/>
    <property type="match status" value="1"/>
</dbReference>
<dbReference type="Proteomes" id="UP000188879">
    <property type="component" value="Unassembled WGS sequence"/>
</dbReference>
<name>A0A1V2H1K1_9PROT</name>
<feature type="chain" id="PRO_5012662982" description="Cytochrome oxidase subunit II copper A binding domain-containing protein" evidence="1">
    <location>
        <begin position="19"/>
        <end position="149"/>
    </location>
</feature>
<gene>
    <name evidence="3" type="ORF">BKE38_13315</name>
</gene>
<dbReference type="Pfam" id="PF00116">
    <property type="entry name" value="COX2"/>
    <property type="match status" value="1"/>
</dbReference>
<dbReference type="GO" id="GO:0005507">
    <property type="term" value="F:copper ion binding"/>
    <property type="evidence" value="ECO:0007669"/>
    <property type="project" value="InterPro"/>
</dbReference>
<comment type="caution">
    <text evidence="3">The sequence shown here is derived from an EMBL/GenBank/DDBJ whole genome shotgun (WGS) entry which is preliminary data.</text>
</comment>
<dbReference type="EMBL" id="MLCO01000114">
    <property type="protein sequence ID" value="ONG53157.1"/>
    <property type="molecule type" value="Genomic_DNA"/>
</dbReference>
<keyword evidence="1" id="KW-0732">Signal</keyword>
<dbReference type="RefSeq" id="WP_076957843.1">
    <property type="nucleotide sequence ID" value="NZ_MLCO01000114.1"/>
</dbReference>
<dbReference type="GO" id="GO:0016020">
    <property type="term" value="C:membrane"/>
    <property type="evidence" value="ECO:0007669"/>
    <property type="project" value="InterPro"/>
</dbReference>
<evidence type="ECO:0000259" key="2">
    <source>
        <dbReference type="PROSITE" id="PS50857"/>
    </source>
</evidence>
<dbReference type="InterPro" id="IPR008972">
    <property type="entry name" value="Cupredoxin"/>
</dbReference>
<accession>A0A1V2H1K1</accession>
<reference evidence="3 4" key="1">
    <citation type="submission" date="2016-10" db="EMBL/GenBank/DDBJ databases">
        <title>Draft Genome sequence of Roseomonas sp. strain M3.</title>
        <authorList>
            <person name="Subhash Y."/>
            <person name="Lee S."/>
        </authorList>
    </citation>
    <scope>NUCLEOTIDE SEQUENCE [LARGE SCALE GENOMIC DNA]</scope>
    <source>
        <strain evidence="3 4">M3</strain>
    </source>
</reference>
<dbReference type="PROSITE" id="PS50857">
    <property type="entry name" value="COX2_CUA"/>
    <property type="match status" value="1"/>
</dbReference>
<organism evidence="3 4">
    <name type="scientific">Teichococcus deserti</name>
    <dbReference type="NCBI Taxonomy" id="1817963"/>
    <lineage>
        <taxon>Bacteria</taxon>
        <taxon>Pseudomonadati</taxon>
        <taxon>Pseudomonadota</taxon>
        <taxon>Alphaproteobacteria</taxon>
        <taxon>Acetobacterales</taxon>
        <taxon>Roseomonadaceae</taxon>
        <taxon>Roseomonas</taxon>
    </lineage>
</organism>
<feature type="signal peptide" evidence="1">
    <location>
        <begin position="1"/>
        <end position="18"/>
    </location>
</feature>
<dbReference type="Gene3D" id="2.60.40.420">
    <property type="entry name" value="Cupredoxins - blue copper proteins"/>
    <property type="match status" value="1"/>
</dbReference>
<protein>
    <recommendedName>
        <fullName evidence="2">Cytochrome oxidase subunit II copper A binding domain-containing protein</fullName>
    </recommendedName>
</protein>
<feature type="domain" description="Cytochrome oxidase subunit II copper A binding" evidence="2">
    <location>
        <begin position="34"/>
        <end position="149"/>
    </location>
</feature>
<sequence>MAWLRALLLAALPALAQAQPARDAYDLLARQAAPTAFAAEVTAGARGWRIAYPRPGGPACPLPGPLMLPQGRAAPILLRTEDLSAVHDWRVPGLGLRAAAIPGRVSTIPVPASAPGDFAGEAGAPDVKVIPADDYARWRDTVLRPACPL</sequence>
<dbReference type="GO" id="GO:0004129">
    <property type="term" value="F:cytochrome-c oxidase activity"/>
    <property type="evidence" value="ECO:0007669"/>
    <property type="project" value="InterPro"/>
</dbReference>
<evidence type="ECO:0000313" key="3">
    <source>
        <dbReference type="EMBL" id="ONG53157.1"/>
    </source>
</evidence>
<dbReference type="InterPro" id="IPR002429">
    <property type="entry name" value="CcO_II-like_C"/>
</dbReference>
<evidence type="ECO:0000256" key="1">
    <source>
        <dbReference type="SAM" id="SignalP"/>
    </source>
</evidence>
<evidence type="ECO:0000313" key="4">
    <source>
        <dbReference type="Proteomes" id="UP000188879"/>
    </source>
</evidence>
<keyword evidence="4" id="KW-1185">Reference proteome</keyword>
<dbReference type="AlphaFoldDB" id="A0A1V2H1K1"/>